<dbReference type="RefSeq" id="WP_218260773.1">
    <property type="nucleotide sequence ID" value="NZ_CP077715.1"/>
</dbReference>
<dbReference type="CDD" id="cd07721">
    <property type="entry name" value="yflN-like_MBL-fold"/>
    <property type="match status" value="1"/>
</dbReference>
<dbReference type="GO" id="GO:0016787">
    <property type="term" value="F:hydrolase activity"/>
    <property type="evidence" value="ECO:0007669"/>
    <property type="project" value="UniProtKB-KW"/>
</dbReference>
<protein>
    <submittedName>
        <fullName evidence="2">MBL-fold metallo-hydrolase superfamily</fullName>
    </submittedName>
</protein>
<dbReference type="InterPro" id="IPR050855">
    <property type="entry name" value="NDM-1-like"/>
</dbReference>
<evidence type="ECO:0000313" key="2">
    <source>
        <dbReference type="EMBL" id="QXJ32692.1"/>
    </source>
</evidence>
<dbReference type="AlphaFoldDB" id="A0A8F5BWC7"/>
<feature type="domain" description="Metallo-beta-lactamase" evidence="1">
    <location>
        <begin position="10"/>
        <end position="204"/>
    </location>
</feature>
<evidence type="ECO:0000259" key="1">
    <source>
        <dbReference type="SMART" id="SM00849"/>
    </source>
</evidence>
<dbReference type="Proteomes" id="UP000693941">
    <property type="component" value="Chromosome"/>
</dbReference>
<proteinExistence type="predicted"/>
<sequence>MKVFEIPLRFVKTFLIETNEDGLILVDSGTPGSGRKIIEGITRLGKNPNKIKSIIFTHSHADHIGGASELKRFVNDVKFGIDRNGVDYLENGKIREPVLHSSVLKIIFSIGKPFLFRKFNGVNVDFILEEGELVKGVEIVKTPGHTNDSISIYLPELNAIIVGDTLQGDKSGLKYPNIYEDFEELSKSVEKIKSFNPSIVYVSHGVSSSKFLV</sequence>
<accession>A0A8F5BWC7</accession>
<organism evidence="2 3">
    <name type="scientific">Saccharolobus shibatae</name>
    <dbReference type="NCBI Taxonomy" id="2286"/>
    <lineage>
        <taxon>Archaea</taxon>
        <taxon>Thermoproteota</taxon>
        <taxon>Thermoprotei</taxon>
        <taxon>Sulfolobales</taxon>
        <taxon>Sulfolobaceae</taxon>
        <taxon>Saccharolobus</taxon>
    </lineage>
</organism>
<keyword evidence="2" id="KW-0378">Hydrolase</keyword>
<name>A0A8F5BWC7_9CREN</name>
<dbReference type="GeneID" id="65560758"/>
<dbReference type="EMBL" id="CP077715">
    <property type="protein sequence ID" value="QXJ32692.1"/>
    <property type="molecule type" value="Genomic_DNA"/>
</dbReference>
<dbReference type="SMART" id="SM00849">
    <property type="entry name" value="Lactamase_B"/>
    <property type="match status" value="1"/>
</dbReference>
<evidence type="ECO:0000313" key="3">
    <source>
        <dbReference type="Proteomes" id="UP000693941"/>
    </source>
</evidence>
<reference evidence="2" key="1">
    <citation type="journal article" date="2021" name="Environ. Microbiol.">
        <title>New insights into the diversity and evolution of the archaeal mobilome from three complete genomes of Saccharolobus shibatae.</title>
        <authorList>
            <person name="Medvedeva S."/>
            <person name="Brandt D."/>
            <person name="Cvirkaite-Krupovic V."/>
            <person name="Liu Y."/>
            <person name="Severinov K."/>
            <person name="Ishino S."/>
            <person name="Ishino Y."/>
            <person name="Prangishvili D."/>
            <person name="Kalinowski J."/>
            <person name="Krupovic M."/>
        </authorList>
    </citation>
    <scope>NUCLEOTIDE SEQUENCE</scope>
    <source>
        <strain evidence="2">BEU9</strain>
    </source>
</reference>
<dbReference type="PANTHER" id="PTHR42951:SF18">
    <property type="entry name" value="METALLO-HYDROLASE MJ0296-RELATED"/>
    <property type="match status" value="1"/>
</dbReference>
<dbReference type="PANTHER" id="PTHR42951">
    <property type="entry name" value="METALLO-BETA-LACTAMASE DOMAIN-CONTAINING"/>
    <property type="match status" value="1"/>
</dbReference>
<gene>
    <name evidence="2" type="ORF">J5U21_02343</name>
</gene>
<dbReference type="InterPro" id="IPR001279">
    <property type="entry name" value="Metallo-B-lactamas"/>
</dbReference>
<dbReference type="Pfam" id="PF00753">
    <property type="entry name" value="Lactamase_B"/>
    <property type="match status" value="1"/>
</dbReference>